<dbReference type="AlphaFoldDB" id="A0A165J462"/>
<dbReference type="Proteomes" id="UP000077266">
    <property type="component" value="Unassembled WGS sequence"/>
</dbReference>
<keyword evidence="3" id="KW-1185">Reference proteome</keyword>
<protein>
    <submittedName>
        <fullName evidence="2">Uncharacterized protein</fullName>
    </submittedName>
</protein>
<dbReference type="InParanoid" id="A0A165J462"/>
<name>A0A165J462_EXIGL</name>
<accession>A0A165J462</accession>
<sequence length="72" mass="7236">MSDGLGVDTAPAAAGQGTGSRHSHQTAPDKSKNISNGTSFPHSIHMLHPCCTREGGLGKGGGNMSSTEGTED</sequence>
<evidence type="ECO:0000313" key="2">
    <source>
        <dbReference type="EMBL" id="KZV94306.1"/>
    </source>
</evidence>
<evidence type="ECO:0000256" key="1">
    <source>
        <dbReference type="SAM" id="MobiDB-lite"/>
    </source>
</evidence>
<evidence type="ECO:0000313" key="3">
    <source>
        <dbReference type="Proteomes" id="UP000077266"/>
    </source>
</evidence>
<organism evidence="2 3">
    <name type="scientific">Exidia glandulosa HHB12029</name>
    <dbReference type="NCBI Taxonomy" id="1314781"/>
    <lineage>
        <taxon>Eukaryota</taxon>
        <taxon>Fungi</taxon>
        <taxon>Dikarya</taxon>
        <taxon>Basidiomycota</taxon>
        <taxon>Agaricomycotina</taxon>
        <taxon>Agaricomycetes</taxon>
        <taxon>Auriculariales</taxon>
        <taxon>Exidiaceae</taxon>
        <taxon>Exidia</taxon>
    </lineage>
</organism>
<gene>
    <name evidence="2" type="ORF">EXIGLDRAFT_737187</name>
</gene>
<dbReference type="EMBL" id="KV425975">
    <property type="protein sequence ID" value="KZV94306.1"/>
    <property type="molecule type" value="Genomic_DNA"/>
</dbReference>
<proteinExistence type="predicted"/>
<feature type="region of interest" description="Disordered" evidence="1">
    <location>
        <begin position="1"/>
        <end position="72"/>
    </location>
</feature>
<reference evidence="2 3" key="1">
    <citation type="journal article" date="2016" name="Mol. Biol. Evol.">
        <title>Comparative Genomics of Early-Diverging Mushroom-Forming Fungi Provides Insights into the Origins of Lignocellulose Decay Capabilities.</title>
        <authorList>
            <person name="Nagy L.G."/>
            <person name="Riley R."/>
            <person name="Tritt A."/>
            <person name="Adam C."/>
            <person name="Daum C."/>
            <person name="Floudas D."/>
            <person name="Sun H."/>
            <person name="Yadav J.S."/>
            <person name="Pangilinan J."/>
            <person name="Larsson K.H."/>
            <person name="Matsuura K."/>
            <person name="Barry K."/>
            <person name="Labutti K."/>
            <person name="Kuo R."/>
            <person name="Ohm R.A."/>
            <person name="Bhattacharya S.S."/>
            <person name="Shirouzu T."/>
            <person name="Yoshinaga Y."/>
            <person name="Martin F.M."/>
            <person name="Grigoriev I.V."/>
            <person name="Hibbett D.S."/>
        </authorList>
    </citation>
    <scope>NUCLEOTIDE SEQUENCE [LARGE SCALE GENOMIC DNA]</scope>
    <source>
        <strain evidence="2 3">HHB12029</strain>
    </source>
</reference>